<dbReference type="Pfam" id="PF08847">
    <property type="entry name" value="Crr6"/>
    <property type="match status" value="1"/>
</dbReference>
<dbReference type="GO" id="GO:0009507">
    <property type="term" value="C:chloroplast"/>
    <property type="evidence" value="ECO:0007669"/>
    <property type="project" value="TreeGrafter"/>
</dbReference>
<dbReference type="InParanoid" id="A0A2G5CCF4"/>
<dbReference type="FunCoup" id="A0A2G5CCF4">
    <property type="interactions" value="955"/>
</dbReference>
<dbReference type="STRING" id="218851.A0A2G5CCF4"/>
<sequence>MAAAAATSRTTTIISPFLQFSLKHKHAVVPCISSSNGKPILYTCLSINCRKRQFQTCFVSFNPSGNFDLKLNDQEDDDTSQVSPPIPPTQGRFEVVINNHLIRSLDLSTFHSVTNITSLSQVEPKELLERTIGFTINYIREDPFDPRELSEFPDIRLWFVRLDAAYPWLPVVLDWRAGELARYASI</sequence>
<name>A0A2G5CCF4_AQUCA</name>
<organism evidence="1 2">
    <name type="scientific">Aquilegia coerulea</name>
    <name type="common">Rocky mountain columbine</name>
    <dbReference type="NCBI Taxonomy" id="218851"/>
    <lineage>
        <taxon>Eukaryota</taxon>
        <taxon>Viridiplantae</taxon>
        <taxon>Streptophyta</taxon>
        <taxon>Embryophyta</taxon>
        <taxon>Tracheophyta</taxon>
        <taxon>Spermatophyta</taxon>
        <taxon>Magnoliopsida</taxon>
        <taxon>Ranunculales</taxon>
        <taxon>Ranunculaceae</taxon>
        <taxon>Thalictroideae</taxon>
        <taxon>Aquilegia</taxon>
    </lineage>
</organism>
<protein>
    <recommendedName>
        <fullName evidence="3">Protein CHLORORESPIRATORY REDUCTION 6, chloroplastic</fullName>
    </recommendedName>
</protein>
<keyword evidence="2" id="KW-1185">Reference proteome</keyword>
<dbReference type="OrthoDB" id="1903669at2759"/>
<dbReference type="InterPro" id="IPR014946">
    <property type="entry name" value="CRR6"/>
</dbReference>
<dbReference type="GO" id="GO:0010275">
    <property type="term" value="P:NAD(P)H dehydrogenase complex assembly"/>
    <property type="evidence" value="ECO:0007669"/>
    <property type="project" value="TreeGrafter"/>
</dbReference>
<dbReference type="PANTHER" id="PTHR35724:SF1">
    <property type="entry name" value="PROTEIN CHLORORESPIRATORY REDUCTION 6, CHLOROPLASTIC"/>
    <property type="match status" value="1"/>
</dbReference>
<evidence type="ECO:0008006" key="3">
    <source>
        <dbReference type="Google" id="ProtNLM"/>
    </source>
</evidence>
<proteinExistence type="predicted"/>
<dbReference type="AlphaFoldDB" id="A0A2G5CCF4"/>
<dbReference type="EMBL" id="KZ305081">
    <property type="protein sequence ID" value="PIA28960.1"/>
    <property type="molecule type" value="Genomic_DNA"/>
</dbReference>
<accession>A0A2G5CCF4</accession>
<evidence type="ECO:0000313" key="1">
    <source>
        <dbReference type="EMBL" id="PIA28960.1"/>
    </source>
</evidence>
<reference evidence="1 2" key="1">
    <citation type="submission" date="2017-09" db="EMBL/GenBank/DDBJ databases">
        <title>WGS assembly of Aquilegia coerulea Goldsmith.</title>
        <authorList>
            <person name="Hodges S."/>
            <person name="Kramer E."/>
            <person name="Nordborg M."/>
            <person name="Tomkins J."/>
            <person name="Borevitz J."/>
            <person name="Derieg N."/>
            <person name="Yan J."/>
            <person name="Mihaltcheva S."/>
            <person name="Hayes R.D."/>
            <person name="Rokhsar D."/>
        </authorList>
    </citation>
    <scope>NUCLEOTIDE SEQUENCE [LARGE SCALE GENOMIC DNA]</scope>
    <source>
        <strain evidence="2">cv. Goldsmith</strain>
    </source>
</reference>
<dbReference type="Proteomes" id="UP000230069">
    <property type="component" value="Unassembled WGS sequence"/>
</dbReference>
<evidence type="ECO:0000313" key="2">
    <source>
        <dbReference type="Proteomes" id="UP000230069"/>
    </source>
</evidence>
<dbReference type="PANTHER" id="PTHR35724">
    <property type="entry name" value="PROTEIN CHLORORESPIRATORY REDUCTION 6, CHLOROPLASTIC"/>
    <property type="match status" value="1"/>
</dbReference>
<gene>
    <name evidence="1" type="ORF">AQUCO_06400020v1</name>
</gene>